<keyword evidence="1" id="KW-0418">Kinase</keyword>
<accession>A0A445J5N1</accession>
<organism evidence="1 2">
    <name type="scientific">Glycine soja</name>
    <name type="common">Wild soybean</name>
    <dbReference type="NCBI Taxonomy" id="3848"/>
    <lineage>
        <taxon>Eukaryota</taxon>
        <taxon>Viridiplantae</taxon>
        <taxon>Streptophyta</taxon>
        <taxon>Embryophyta</taxon>
        <taxon>Tracheophyta</taxon>
        <taxon>Spermatophyta</taxon>
        <taxon>Magnoliopsida</taxon>
        <taxon>eudicotyledons</taxon>
        <taxon>Gunneridae</taxon>
        <taxon>Pentapetalae</taxon>
        <taxon>rosids</taxon>
        <taxon>fabids</taxon>
        <taxon>Fabales</taxon>
        <taxon>Fabaceae</taxon>
        <taxon>Papilionoideae</taxon>
        <taxon>50 kb inversion clade</taxon>
        <taxon>NPAAA clade</taxon>
        <taxon>indigoferoid/millettioid clade</taxon>
        <taxon>Phaseoleae</taxon>
        <taxon>Glycine</taxon>
        <taxon>Glycine subgen. Soja</taxon>
    </lineage>
</organism>
<dbReference type="EMBL" id="QZWG01000009">
    <property type="protein sequence ID" value="RZB93711.1"/>
    <property type="molecule type" value="Genomic_DNA"/>
</dbReference>
<sequence>MPCPFLRAKWCFHVVSEFTSSISQVGGISVLFCKIHVISESGVPSVCACVDLCQKGFSGYVCVLMKVAVLRSL</sequence>
<dbReference type="Proteomes" id="UP000289340">
    <property type="component" value="Chromosome 9"/>
</dbReference>
<proteinExistence type="predicted"/>
<evidence type="ECO:0000313" key="1">
    <source>
        <dbReference type="EMBL" id="RZB93711.1"/>
    </source>
</evidence>
<gene>
    <name evidence="1" type="ORF">D0Y65_025177</name>
</gene>
<keyword evidence="1" id="KW-0808">Transferase</keyword>
<reference evidence="1 2" key="1">
    <citation type="submission" date="2018-09" db="EMBL/GenBank/DDBJ databases">
        <title>A high-quality reference genome of wild soybean provides a powerful tool to mine soybean genomes.</title>
        <authorList>
            <person name="Xie M."/>
            <person name="Chung C.Y.L."/>
            <person name="Li M.-W."/>
            <person name="Wong F.-L."/>
            <person name="Chan T.-F."/>
            <person name="Lam H.-M."/>
        </authorList>
    </citation>
    <scope>NUCLEOTIDE SEQUENCE [LARGE SCALE GENOMIC DNA]</scope>
    <source>
        <strain evidence="2">cv. W05</strain>
        <tissue evidence="1">Hypocotyl of etiolated seedlings</tissue>
    </source>
</reference>
<protein>
    <submittedName>
        <fullName evidence="1">Inactive leucine-rich repeat receptor-like protein kinase isoform D</fullName>
    </submittedName>
</protein>
<evidence type="ECO:0000313" key="2">
    <source>
        <dbReference type="Proteomes" id="UP000289340"/>
    </source>
</evidence>
<name>A0A445J5N1_GLYSO</name>
<dbReference type="GO" id="GO:0016301">
    <property type="term" value="F:kinase activity"/>
    <property type="evidence" value="ECO:0007669"/>
    <property type="project" value="UniProtKB-KW"/>
</dbReference>
<dbReference type="AlphaFoldDB" id="A0A445J5N1"/>
<keyword evidence="2" id="KW-1185">Reference proteome</keyword>
<comment type="caution">
    <text evidence="1">The sequence shown here is derived from an EMBL/GenBank/DDBJ whole genome shotgun (WGS) entry which is preliminary data.</text>
</comment>
<keyword evidence="1" id="KW-0675">Receptor</keyword>